<dbReference type="AlphaFoldDB" id="A0A607IEL9"/>
<proteinExistence type="predicted"/>
<dbReference type="GO" id="GO:0009289">
    <property type="term" value="C:pilus"/>
    <property type="evidence" value="ECO:0007669"/>
    <property type="project" value="InterPro"/>
</dbReference>
<name>A0A607IEL9_SALET</name>
<comment type="caution">
    <text evidence="2">The sequence shown here is derived from an EMBL/GenBank/DDBJ whole genome shotgun (WGS) entry which is preliminary data.</text>
</comment>
<dbReference type="InterPro" id="IPR008966">
    <property type="entry name" value="Adhesion_dom_sf"/>
</dbReference>
<dbReference type="InterPro" id="IPR036937">
    <property type="entry name" value="Adhesion_dom_fimbrial_sf"/>
</dbReference>
<dbReference type="InterPro" id="IPR050263">
    <property type="entry name" value="Bact_Fimbrial_Adh_Pro"/>
</dbReference>
<dbReference type="SUPFAM" id="SSF49401">
    <property type="entry name" value="Bacterial adhesins"/>
    <property type="match status" value="1"/>
</dbReference>
<accession>A0A607IEL9</accession>
<dbReference type="Gene3D" id="2.60.40.1090">
    <property type="entry name" value="Fimbrial-type adhesion domain"/>
    <property type="match status" value="1"/>
</dbReference>
<dbReference type="PANTHER" id="PTHR33420:SF26">
    <property type="entry name" value="FIMBRIAL SUBUNIT"/>
    <property type="match status" value="1"/>
</dbReference>
<evidence type="ECO:0000313" key="2">
    <source>
        <dbReference type="EMBL" id="ECU8980739.1"/>
    </source>
</evidence>
<dbReference type="GO" id="GO:0043709">
    <property type="term" value="P:cell adhesion involved in single-species biofilm formation"/>
    <property type="evidence" value="ECO:0007669"/>
    <property type="project" value="TreeGrafter"/>
</dbReference>
<sequence length="163" mass="17100">MTGIAGAAGTSLQVDFTGALVDRLCVFEQEDTPLEVTFPVRAVKFFDAYTKTDTEKFVIGLKNCTVSTQGKLVDLTFNAVQTVTVGGITMLLPEGDTGLAIALVDGKGQNVEPGEAVELGSITSHGDGSINRFSLGAYVTAQPGVAIKPGAYRATTTFTLSYR</sequence>
<reference evidence="2" key="1">
    <citation type="submission" date="2018-07" db="EMBL/GenBank/DDBJ databases">
        <authorList>
            <consortium name="PulseNet: The National Subtyping Network for Foodborne Disease Surveillance"/>
            <person name="Tarr C.L."/>
            <person name="Trees E."/>
            <person name="Katz L.S."/>
            <person name="Carleton-Romer H.A."/>
            <person name="Stroika S."/>
            <person name="Kucerova Z."/>
            <person name="Roache K.F."/>
            <person name="Sabol A.L."/>
            <person name="Besser J."/>
            <person name="Gerner-Smidt P."/>
        </authorList>
    </citation>
    <scope>NUCLEOTIDE SEQUENCE</scope>
    <source>
        <strain evidence="2">PNUSAS014556</strain>
    </source>
</reference>
<dbReference type="PANTHER" id="PTHR33420">
    <property type="entry name" value="FIMBRIAL SUBUNIT ELFA-RELATED"/>
    <property type="match status" value="1"/>
</dbReference>
<gene>
    <name evidence="2" type="ORF">CDA92_23135</name>
</gene>
<organism evidence="2">
    <name type="scientific">Salmonella enterica subsp. enterica serovar Sandiego</name>
    <dbReference type="NCBI Taxonomy" id="1151002"/>
    <lineage>
        <taxon>Bacteria</taxon>
        <taxon>Pseudomonadati</taxon>
        <taxon>Pseudomonadota</taxon>
        <taxon>Gammaproteobacteria</taxon>
        <taxon>Enterobacterales</taxon>
        <taxon>Enterobacteriaceae</taxon>
        <taxon>Salmonella</taxon>
    </lineage>
</organism>
<dbReference type="InterPro" id="IPR000259">
    <property type="entry name" value="Adhesion_dom_fimbrial"/>
</dbReference>
<protein>
    <submittedName>
        <fullName evidence="2">Type 1 fimbrial protein</fullName>
    </submittedName>
</protein>
<dbReference type="Pfam" id="PF00419">
    <property type="entry name" value="Fimbrial"/>
    <property type="match status" value="1"/>
</dbReference>
<feature type="domain" description="Fimbrial-type adhesion" evidence="1">
    <location>
        <begin position="15"/>
        <end position="162"/>
    </location>
</feature>
<dbReference type="EMBL" id="AAKRJY010000067">
    <property type="protein sequence ID" value="ECU8980739.1"/>
    <property type="molecule type" value="Genomic_DNA"/>
</dbReference>
<evidence type="ECO:0000259" key="1">
    <source>
        <dbReference type="Pfam" id="PF00419"/>
    </source>
</evidence>